<evidence type="ECO:0000313" key="12">
    <source>
        <dbReference type="Proteomes" id="UP001566204"/>
    </source>
</evidence>
<dbReference type="Pfam" id="PF25917">
    <property type="entry name" value="BSH_RND"/>
    <property type="match status" value="1"/>
</dbReference>
<gene>
    <name evidence="10" type="primary">yiaV_2</name>
    <name evidence="9" type="ORF">ABTW24_09585</name>
    <name evidence="10" type="ORF">NCTC11429_00179</name>
</gene>
<evidence type="ECO:0000256" key="4">
    <source>
        <dbReference type="ARBA" id="ARBA00023136"/>
    </source>
</evidence>
<keyword evidence="5" id="KW-0175">Coiled coil</keyword>
<evidence type="ECO:0000256" key="6">
    <source>
        <dbReference type="SAM" id="Phobius"/>
    </source>
</evidence>
<accession>A0A4U9U5T8</accession>
<dbReference type="Gene3D" id="2.40.50.100">
    <property type="match status" value="1"/>
</dbReference>
<dbReference type="SUPFAM" id="SSF111369">
    <property type="entry name" value="HlyD-like secretion proteins"/>
    <property type="match status" value="2"/>
</dbReference>
<dbReference type="InterPro" id="IPR058625">
    <property type="entry name" value="MdtA-like_BSH"/>
</dbReference>
<dbReference type="InterPro" id="IPR050739">
    <property type="entry name" value="MFP"/>
</dbReference>
<organism evidence="10 11">
    <name type="scientific">Sphingobacterium thalpophilum</name>
    <dbReference type="NCBI Taxonomy" id="259"/>
    <lineage>
        <taxon>Bacteria</taxon>
        <taxon>Pseudomonadati</taxon>
        <taxon>Bacteroidota</taxon>
        <taxon>Sphingobacteriia</taxon>
        <taxon>Sphingobacteriales</taxon>
        <taxon>Sphingobacteriaceae</taxon>
        <taxon>Sphingobacterium</taxon>
    </lineage>
</organism>
<dbReference type="EMBL" id="JBEOQB010000002">
    <property type="protein sequence ID" value="MEZ0451846.1"/>
    <property type="molecule type" value="Genomic_DNA"/>
</dbReference>
<evidence type="ECO:0000313" key="9">
    <source>
        <dbReference type="EMBL" id="MEZ0451846.1"/>
    </source>
</evidence>
<evidence type="ECO:0000259" key="8">
    <source>
        <dbReference type="Pfam" id="PF25954"/>
    </source>
</evidence>
<feature type="coiled-coil region" evidence="5">
    <location>
        <begin position="187"/>
        <end position="214"/>
    </location>
</feature>
<dbReference type="KEGG" id="stha:NCTC11429_00179"/>
<feature type="domain" description="Multidrug resistance protein MdtA-like barrel-sandwich hybrid" evidence="7">
    <location>
        <begin position="56"/>
        <end position="249"/>
    </location>
</feature>
<dbReference type="Gene3D" id="1.10.287.470">
    <property type="entry name" value="Helix hairpin bin"/>
    <property type="match status" value="1"/>
</dbReference>
<reference evidence="9 12" key="2">
    <citation type="submission" date="2024-06" db="EMBL/GenBank/DDBJ databases">
        <title>Soil Sphingobacterium thalpophilum.</title>
        <authorList>
            <person name="Yang J."/>
            <person name="Li J."/>
        </authorList>
    </citation>
    <scope>NUCLEOTIDE SEQUENCE [LARGE SCALE GENOMIC DNA]</scope>
    <source>
        <strain evidence="9 12">22g91tb</strain>
    </source>
</reference>
<proteinExistence type="predicted"/>
<evidence type="ECO:0000256" key="2">
    <source>
        <dbReference type="ARBA" id="ARBA00022692"/>
    </source>
</evidence>
<dbReference type="AlphaFoldDB" id="A0A4U9U5T8"/>
<keyword evidence="4 6" id="KW-0472">Membrane</keyword>
<evidence type="ECO:0000256" key="3">
    <source>
        <dbReference type="ARBA" id="ARBA00022989"/>
    </source>
</evidence>
<dbReference type="EMBL" id="LR590484">
    <property type="protein sequence ID" value="VTR28345.1"/>
    <property type="molecule type" value="Genomic_DNA"/>
</dbReference>
<dbReference type="InterPro" id="IPR058792">
    <property type="entry name" value="Beta-barrel_RND_2"/>
</dbReference>
<dbReference type="Pfam" id="PF25954">
    <property type="entry name" value="Beta-barrel_RND_2"/>
    <property type="match status" value="1"/>
</dbReference>
<feature type="domain" description="CusB-like beta-barrel" evidence="8">
    <location>
        <begin position="256"/>
        <end position="297"/>
    </location>
</feature>
<dbReference type="GO" id="GO:0055085">
    <property type="term" value="P:transmembrane transport"/>
    <property type="evidence" value="ECO:0007669"/>
    <property type="project" value="InterPro"/>
</dbReference>
<sequence length="354" mass="40212">MKKKYTVTDRLITQITGWIAGLVVLGLTVWGGYTLWGYYVYEQTNDAQVQEYVNPVISRAGGFVVDVKFEENQHVKRGDTLFLIDNREYVLQQRQTEAALKKAEAQLRVLESNIQTATETANAYAGQVGSNKAKLWKQQLDYERYQKLYSEESATKQKIEEVQATLDVNNSDYQSAKDSHRASLLRIEDIKAERKVVEAEIARLKSLLDRHRLDVSYTVILAPYNGRMGRRTIEPGQMIDVGQPLAFIVNDETDKWIVANYKETQIADMQIGDTVKIIADAFPDREFRGTIISLSPATGSSFSLLPPDNSTGNYVKIVQRVPVRIRVDGKRKEIDLLKVGMNVNVYTPKQQRRG</sequence>
<dbReference type="PANTHER" id="PTHR30386">
    <property type="entry name" value="MEMBRANE FUSION SUBUNIT OF EMRAB-TOLC MULTIDRUG EFFLUX PUMP"/>
    <property type="match status" value="1"/>
</dbReference>
<evidence type="ECO:0000256" key="1">
    <source>
        <dbReference type="ARBA" id="ARBA00004167"/>
    </source>
</evidence>
<evidence type="ECO:0000256" key="5">
    <source>
        <dbReference type="SAM" id="Coils"/>
    </source>
</evidence>
<dbReference type="Proteomes" id="UP001566204">
    <property type="component" value="Unassembled WGS sequence"/>
</dbReference>
<evidence type="ECO:0000259" key="7">
    <source>
        <dbReference type="Pfam" id="PF25917"/>
    </source>
</evidence>
<feature type="coiled-coil region" evidence="5">
    <location>
        <begin position="86"/>
        <end position="120"/>
    </location>
</feature>
<evidence type="ECO:0000313" key="11">
    <source>
        <dbReference type="Proteomes" id="UP000308196"/>
    </source>
</evidence>
<dbReference type="PANTHER" id="PTHR30386:SF26">
    <property type="entry name" value="TRANSPORT PROTEIN COMB"/>
    <property type="match status" value="1"/>
</dbReference>
<keyword evidence="3 6" id="KW-1133">Transmembrane helix</keyword>
<dbReference type="GeneID" id="78461006"/>
<protein>
    <submittedName>
        <fullName evidence="9">HlyD family secretion protein</fullName>
    </submittedName>
    <submittedName>
        <fullName evidence="10">Inner membrane protein yiaV</fullName>
    </submittedName>
</protein>
<feature type="transmembrane region" description="Helical" evidence="6">
    <location>
        <begin position="12"/>
        <end position="39"/>
    </location>
</feature>
<dbReference type="STRING" id="1123265.GCA_000686625_04940"/>
<dbReference type="Gene3D" id="2.40.30.170">
    <property type="match status" value="1"/>
</dbReference>
<reference evidence="10 11" key="1">
    <citation type="submission" date="2019-05" db="EMBL/GenBank/DDBJ databases">
        <authorList>
            <consortium name="Pathogen Informatics"/>
        </authorList>
    </citation>
    <scope>NUCLEOTIDE SEQUENCE [LARGE SCALE GENOMIC DNA]</scope>
    <source>
        <strain evidence="10 11">NCTC11429</strain>
    </source>
</reference>
<keyword evidence="2 6" id="KW-0812">Transmembrane</keyword>
<keyword evidence="12" id="KW-1185">Reference proteome</keyword>
<comment type="subcellular location">
    <subcellularLocation>
        <location evidence="1">Membrane</location>
        <topology evidence="1">Single-pass membrane protein</topology>
    </subcellularLocation>
</comment>
<dbReference type="RefSeq" id="WP_028071487.1">
    <property type="nucleotide sequence ID" value="NZ_CP141191.1"/>
</dbReference>
<evidence type="ECO:0000313" key="10">
    <source>
        <dbReference type="EMBL" id="VTR28345.1"/>
    </source>
</evidence>
<name>A0A4U9U5T8_9SPHI</name>
<dbReference type="Proteomes" id="UP000308196">
    <property type="component" value="Chromosome"/>
</dbReference>
<dbReference type="GO" id="GO:0016020">
    <property type="term" value="C:membrane"/>
    <property type="evidence" value="ECO:0007669"/>
    <property type="project" value="UniProtKB-SubCell"/>
</dbReference>